<proteinExistence type="predicted"/>
<organism evidence="1 2">
    <name type="scientific">Eumeta variegata</name>
    <name type="common">Bagworm moth</name>
    <name type="synonym">Eumeta japonica</name>
    <dbReference type="NCBI Taxonomy" id="151549"/>
    <lineage>
        <taxon>Eukaryota</taxon>
        <taxon>Metazoa</taxon>
        <taxon>Ecdysozoa</taxon>
        <taxon>Arthropoda</taxon>
        <taxon>Hexapoda</taxon>
        <taxon>Insecta</taxon>
        <taxon>Pterygota</taxon>
        <taxon>Neoptera</taxon>
        <taxon>Endopterygota</taxon>
        <taxon>Lepidoptera</taxon>
        <taxon>Glossata</taxon>
        <taxon>Ditrysia</taxon>
        <taxon>Tineoidea</taxon>
        <taxon>Psychidae</taxon>
        <taxon>Oiketicinae</taxon>
        <taxon>Eumeta</taxon>
    </lineage>
</organism>
<protein>
    <submittedName>
        <fullName evidence="1">Uncharacterized protein</fullName>
    </submittedName>
</protein>
<gene>
    <name evidence="1" type="ORF">EVAR_61171_1</name>
</gene>
<accession>A0A4C1ZT19</accession>
<dbReference type="Proteomes" id="UP000299102">
    <property type="component" value="Unassembled WGS sequence"/>
</dbReference>
<reference evidence="1 2" key="1">
    <citation type="journal article" date="2019" name="Commun. Biol.">
        <title>The bagworm genome reveals a unique fibroin gene that provides high tensile strength.</title>
        <authorList>
            <person name="Kono N."/>
            <person name="Nakamura H."/>
            <person name="Ohtoshi R."/>
            <person name="Tomita M."/>
            <person name="Numata K."/>
            <person name="Arakawa K."/>
        </authorList>
    </citation>
    <scope>NUCLEOTIDE SEQUENCE [LARGE SCALE GENOMIC DNA]</scope>
</reference>
<name>A0A4C1ZT19_EUMVA</name>
<evidence type="ECO:0000313" key="2">
    <source>
        <dbReference type="Proteomes" id="UP000299102"/>
    </source>
</evidence>
<comment type="caution">
    <text evidence="1">The sequence shown here is derived from an EMBL/GenBank/DDBJ whole genome shotgun (WGS) entry which is preliminary data.</text>
</comment>
<keyword evidence="2" id="KW-1185">Reference proteome</keyword>
<dbReference type="AlphaFoldDB" id="A0A4C1ZT19"/>
<sequence length="71" mass="7731">MPLSPKTALSVDKPRTITTTEFTEFTLSRPARRAGRGSGGGRQSRVSSFELFLFLPRSCGGRHNSLYCAPA</sequence>
<dbReference type="EMBL" id="BGZK01002041">
    <property type="protein sequence ID" value="GBP89893.1"/>
    <property type="molecule type" value="Genomic_DNA"/>
</dbReference>
<evidence type="ECO:0000313" key="1">
    <source>
        <dbReference type="EMBL" id="GBP89893.1"/>
    </source>
</evidence>